<name>A0A5C6MP19_9TELE</name>
<reference evidence="1 2" key="1">
    <citation type="submission" date="2019-04" db="EMBL/GenBank/DDBJ databases">
        <title>Chromosome genome assembly for Takifugu flavidus.</title>
        <authorList>
            <person name="Xiao S."/>
        </authorList>
    </citation>
    <scope>NUCLEOTIDE SEQUENCE [LARGE SCALE GENOMIC DNA]</scope>
    <source>
        <strain evidence="1">HTHZ2018</strain>
        <tissue evidence="1">Muscle</tissue>
    </source>
</reference>
<evidence type="ECO:0000313" key="2">
    <source>
        <dbReference type="Proteomes" id="UP000324091"/>
    </source>
</evidence>
<sequence length="61" mass="6361">MNQCLTAILSEDVSLEIAATSAGSGELYYNLWALLDIDGVCQQHSSSASASIAVGIQRNAC</sequence>
<evidence type="ECO:0000313" key="1">
    <source>
        <dbReference type="EMBL" id="TWW55941.1"/>
    </source>
</evidence>
<proteinExistence type="predicted"/>
<keyword evidence="2" id="KW-1185">Reference proteome</keyword>
<gene>
    <name evidence="1" type="ORF">D4764_09G0009910</name>
</gene>
<comment type="caution">
    <text evidence="1">The sequence shown here is derived from an EMBL/GenBank/DDBJ whole genome shotgun (WGS) entry which is preliminary data.</text>
</comment>
<protein>
    <submittedName>
        <fullName evidence="1">Uncharacterized protein</fullName>
    </submittedName>
</protein>
<organism evidence="1 2">
    <name type="scientific">Takifugu flavidus</name>
    <name type="common">sansaifugu</name>
    <dbReference type="NCBI Taxonomy" id="433684"/>
    <lineage>
        <taxon>Eukaryota</taxon>
        <taxon>Metazoa</taxon>
        <taxon>Chordata</taxon>
        <taxon>Craniata</taxon>
        <taxon>Vertebrata</taxon>
        <taxon>Euteleostomi</taxon>
        <taxon>Actinopterygii</taxon>
        <taxon>Neopterygii</taxon>
        <taxon>Teleostei</taxon>
        <taxon>Neoteleostei</taxon>
        <taxon>Acanthomorphata</taxon>
        <taxon>Eupercaria</taxon>
        <taxon>Tetraodontiformes</taxon>
        <taxon>Tetradontoidea</taxon>
        <taxon>Tetraodontidae</taxon>
        <taxon>Takifugu</taxon>
    </lineage>
</organism>
<dbReference type="Proteomes" id="UP000324091">
    <property type="component" value="Chromosome 9"/>
</dbReference>
<dbReference type="AlphaFoldDB" id="A0A5C6MP19"/>
<accession>A0A5C6MP19</accession>
<dbReference type="EMBL" id="RHFK02000022">
    <property type="protein sequence ID" value="TWW55941.1"/>
    <property type="molecule type" value="Genomic_DNA"/>
</dbReference>